<accession>A0AAN9L7M4</accession>
<dbReference type="PANTHER" id="PTHR47951">
    <property type="entry name" value="OS08G0547900 PROTEIN"/>
    <property type="match status" value="1"/>
</dbReference>
<name>A0AAN9L7M4_CANGL</name>
<dbReference type="InterPro" id="IPR001128">
    <property type="entry name" value="Cyt_P450"/>
</dbReference>
<keyword evidence="1" id="KW-0812">Transmembrane</keyword>
<dbReference type="PRINTS" id="PR00463">
    <property type="entry name" value="EP450I"/>
</dbReference>
<dbReference type="Gene3D" id="1.10.630.10">
    <property type="entry name" value="Cytochrome P450"/>
    <property type="match status" value="1"/>
</dbReference>
<keyword evidence="3" id="KW-1185">Reference proteome</keyword>
<dbReference type="InterPro" id="IPR036396">
    <property type="entry name" value="Cyt_P450_sf"/>
</dbReference>
<dbReference type="GO" id="GO:0016705">
    <property type="term" value="F:oxidoreductase activity, acting on paired donors, with incorporation or reduction of molecular oxygen"/>
    <property type="evidence" value="ECO:0007669"/>
    <property type="project" value="InterPro"/>
</dbReference>
<dbReference type="GO" id="GO:0005506">
    <property type="term" value="F:iron ion binding"/>
    <property type="evidence" value="ECO:0007669"/>
    <property type="project" value="InterPro"/>
</dbReference>
<dbReference type="AlphaFoldDB" id="A0AAN9L7M4"/>
<dbReference type="Proteomes" id="UP001367508">
    <property type="component" value="Unassembled WGS sequence"/>
</dbReference>
<dbReference type="InterPro" id="IPR002401">
    <property type="entry name" value="Cyt_P450_E_grp-I"/>
</dbReference>
<evidence type="ECO:0000313" key="2">
    <source>
        <dbReference type="EMBL" id="KAK7330674.1"/>
    </source>
</evidence>
<feature type="transmembrane region" description="Helical" evidence="1">
    <location>
        <begin position="15"/>
        <end position="36"/>
    </location>
</feature>
<proteinExistence type="predicted"/>
<dbReference type="GO" id="GO:0020037">
    <property type="term" value="F:heme binding"/>
    <property type="evidence" value="ECO:0007669"/>
    <property type="project" value="InterPro"/>
</dbReference>
<comment type="caution">
    <text evidence="2">The sequence shown here is derived from an EMBL/GenBank/DDBJ whole genome shotgun (WGS) entry which is preliminary data.</text>
</comment>
<dbReference type="Pfam" id="PF00067">
    <property type="entry name" value="p450"/>
    <property type="match status" value="1"/>
</dbReference>
<dbReference type="EMBL" id="JAYMYQ010000005">
    <property type="protein sequence ID" value="KAK7330674.1"/>
    <property type="molecule type" value="Genomic_DNA"/>
</dbReference>
<gene>
    <name evidence="2" type="ORF">VNO77_24872</name>
</gene>
<evidence type="ECO:0000256" key="1">
    <source>
        <dbReference type="SAM" id="Phobius"/>
    </source>
</evidence>
<keyword evidence="1" id="KW-0472">Membrane</keyword>
<dbReference type="PANTHER" id="PTHR47951:SF3">
    <property type="entry name" value="CYTOCHROME P450, FAMILY 706, SUBFAMILY A, POLYPEPTIDE 4"/>
    <property type="match status" value="1"/>
</dbReference>
<dbReference type="GO" id="GO:0004497">
    <property type="term" value="F:monooxygenase activity"/>
    <property type="evidence" value="ECO:0007669"/>
    <property type="project" value="InterPro"/>
</dbReference>
<dbReference type="SUPFAM" id="SSF48264">
    <property type="entry name" value="Cytochrome P450"/>
    <property type="match status" value="1"/>
</dbReference>
<evidence type="ECO:0000313" key="3">
    <source>
        <dbReference type="Proteomes" id="UP001367508"/>
    </source>
</evidence>
<sequence length="350" mass="39702">MILSTLSQNLDLKDYWFSVLALSIIFTVTRYTWLYFLKPKNQRLPPGPPGLPFFGNLLSLDPDLHSYFTGLAQIHGPIFKLRLGSKLGIVLTSPSLAREVLKDHDIVFANRDVPAAGRAATYDGHDIAWASYGPEWRMLRKVCVMKMLSNTTLDSVYDLRRKEVRRTVSYLYSQVGCPVNVGEQVFLTVLNVITNMMWGEAVEGVERESLGAEFRELVGEMTELLGKPNVSDFFPGLARLDLQGVVKQMHTLVQRLDGIFERMIGERMKIDGEEGKRKRTERKDFLQFLLNLKEEGGDSQMPPPTITQVKAILMVRFLSQTLLSHLIAGHFHGGHFLGFLSQPVILIRYF</sequence>
<reference evidence="2 3" key="1">
    <citation type="submission" date="2024-01" db="EMBL/GenBank/DDBJ databases">
        <title>The genomes of 5 underutilized Papilionoideae crops provide insights into root nodulation and disease resistanc.</title>
        <authorList>
            <person name="Jiang F."/>
        </authorList>
    </citation>
    <scope>NUCLEOTIDE SEQUENCE [LARGE SCALE GENOMIC DNA]</scope>
    <source>
        <strain evidence="2">LVBAO_FW01</strain>
        <tissue evidence="2">Leaves</tissue>
    </source>
</reference>
<keyword evidence="1" id="KW-1133">Transmembrane helix</keyword>
<organism evidence="2 3">
    <name type="scientific">Canavalia gladiata</name>
    <name type="common">Sword bean</name>
    <name type="synonym">Dolichos gladiatus</name>
    <dbReference type="NCBI Taxonomy" id="3824"/>
    <lineage>
        <taxon>Eukaryota</taxon>
        <taxon>Viridiplantae</taxon>
        <taxon>Streptophyta</taxon>
        <taxon>Embryophyta</taxon>
        <taxon>Tracheophyta</taxon>
        <taxon>Spermatophyta</taxon>
        <taxon>Magnoliopsida</taxon>
        <taxon>eudicotyledons</taxon>
        <taxon>Gunneridae</taxon>
        <taxon>Pentapetalae</taxon>
        <taxon>rosids</taxon>
        <taxon>fabids</taxon>
        <taxon>Fabales</taxon>
        <taxon>Fabaceae</taxon>
        <taxon>Papilionoideae</taxon>
        <taxon>50 kb inversion clade</taxon>
        <taxon>NPAAA clade</taxon>
        <taxon>indigoferoid/millettioid clade</taxon>
        <taxon>Phaseoleae</taxon>
        <taxon>Canavalia</taxon>
    </lineage>
</organism>
<protein>
    <submittedName>
        <fullName evidence="2">Uncharacterized protein</fullName>
    </submittedName>
</protein>